<evidence type="ECO:0000256" key="3">
    <source>
        <dbReference type="ARBA" id="ARBA00022763"/>
    </source>
</evidence>
<dbReference type="EMBL" id="CP066775">
    <property type="protein sequence ID" value="QQL50139.1"/>
    <property type="molecule type" value="Genomic_DNA"/>
</dbReference>
<dbReference type="GO" id="GO:0008270">
    <property type="term" value="F:zinc ion binding"/>
    <property type="evidence" value="ECO:0007669"/>
    <property type="project" value="InterPro"/>
</dbReference>
<evidence type="ECO:0000313" key="11">
    <source>
        <dbReference type="EMBL" id="QQL50139.1"/>
    </source>
</evidence>
<dbReference type="Pfam" id="PF01149">
    <property type="entry name" value="Fapy_DNA_glyco"/>
    <property type="match status" value="1"/>
</dbReference>
<evidence type="ECO:0000256" key="5">
    <source>
        <dbReference type="ARBA" id="ARBA00023125"/>
    </source>
</evidence>
<evidence type="ECO:0000256" key="1">
    <source>
        <dbReference type="ARBA" id="ARBA00001668"/>
    </source>
</evidence>
<evidence type="ECO:0000259" key="10">
    <source>
        <dbReference type="PROSITE" id="PS51068"/>
    </source>
</evidence>
<evidence type="ECO:0000256" key="7">
    <source>
        <dbReference type="ARBA" id="ARBA00023239"/>
    </source>
</evidence>
<keyword evidence="7" id="KW-0456">Lyase</keyword>
<dbReference type="PANTHER" id="PTHR22993:SF9">
    <property type="entry name" value="FORMAMIDOPYRIMIDINE-DNA GLYCOSYLASE"/>
    <property type="match status" value="1"/>
</dbReference>
<proteinExistence type="inferred from homology"/>
<evidence type="ECO:0000313" key="12">
    <source>
        <dbReference type="Proteomes" id="UP000429232"/>
    </source>
</evidence>
<dbReference type="Gene3D" id="3.20.190.10">
    <property type="entry name" value="MutM-like, N-terminal"/>
    <property type="match status" value="1"/>
</dbReference>
<dbReference type="Pfam" id="PF06831">
    <property type="entry name" value="H2TH"/>
    <property type="match status" value="1"/>
</dbReference>
<dbReference type="InterPro" id="IPR012319">
    <property type="entry name" value="FPG_cat"/>
</dbReference>
<dbReference type="SMART" id="SM01232">
    <property type="entry name" value="H2TH"/>
    <property type="match status" value="1"/>
</dbReference>
<dbReference type="PANTHER" id="PTHR22993">
    <property type="entry name" value="FORMAMIDOPYRIMIDINE-DNA GLYCOSYLASE"/>
    <property type="match status" value="1"/>
</dbReference>
<evidence type="ECO:0000256" key="9">
    <source>
        <dbReference type="ARBA" id="ARBA00023295"/>
    </source>
</evidence>
<feature type="domain" description="Formamidopyrimidine-DNA glycosylase catalytic" evidence="10">
    <location>
        <begin position="2"/>
        <end position="113"/>
    </location>
</feature>
<keyword evidence="9" id="KW-0326">Glycosidase</keyword>
<name>A0A6I4HZ40_9SPHI</name>
<keyword evidence="12" id="KW-1185">Reference proteome</keyword>
<dbReference type="InterPro" id="IPR035937">
    <property type="entry name" value="FPG_N"/>
</dbReference>
<evidence type="ECO:0000256" key="8">
    <source>
        <dbReference type="ARBA" id="ARBA00023268"/>
    </source>
</evidence>
<sequence>MPEIPDLNVFQKNLAKKLVGKKLEKIEFLITRQLKIPASAFQETLQGTKLKEVVRIGKELHFEFQNGHVLGLHLMLHGALHWFEVKNDNRFTIAELYFNNGTGLAITDWQKAVMLKLDPELSSAPDALKVTSRYFEATLKMSSRPIKTVLVEGKTVQGIGNAYADEILYAAGISPFSAADKLTSEAIATLTKSIKSVLKEAEKHIERNFPDTISEKERDFLQVHRPKQKVTLAGEKILRADIDKRKTYYTVKQHVFE</sequence>
<comment type="similarity">
    <text evidence="2">Belongs to the FPG family.</text>
</comment>
<accession>A0A6I4HZ40</accession>
<dbReference type="SUPFAM" id="SSF46946">
    <property type="entry name" value="S13-like H2TH domain"/>
    <property type="match status" value="1"/>
</dbReference>
<comment type="catalytic activity">
    <reaction evidence="1">
        <text>Hydrolysis of DNA containing ring-opened 7-methylguanine residues, releasing 2,6-diamino-4-hydroxy-5-(N-methyl)formamidopyrimidine.</text>
        <dbReference type="EC" id="3.2.2.23"/>
    </reaction>
</comment>
<dbReference type="RefSeq" id="WP_157522990.1">
    <property type="nucleotide sequence ID" value="NZ_CP066775.1"/>
</dbReference>
<keyword evidence="6" id="KW-0234">DNA repair</keyword>
<dbReference type="Proteomes" id="UP000429232">
    <property type="component" value="Chromosome"/>
</dbReference>
<dbReference type="SUPFAM" id="SSF81624">
    <property type="entry name" value="N-terminal domain of MutM-like DNA repair proteins"/>
    <property type="match status" value="1"/>
</dbReference>
<evidence type="ECO:0000256" key="4">
    <source>
        <dbReference type="ARBA" id="ARBA00022801"/>
    </source>
</evidence>
<dbReference type="GO" id="GO:0003906">
    <property type="term" value="F:DNA-(apurinic or apyrimidinic site) endonuclease activity"/>
    <property type="evidence" value="ECO:0007669"/>
    <property type="project" value="InterPro"/>
</dbReference>
<dbReference type="SMART" id="SM00898">
    <property type="entry name" value="Fapy_DNA_glyco"/>
    <property type="match status" value="1"/>
</dbReference>
<keyword evidence="8" id="KW-0511">Multifunctional enzyme</keyword>
<gene>
    <name evidence="11" type="ORF">GO620_001425</name>
</gene>
<dbReference type="KEGG" id="mgik:GO620_001425"/>
<dbReference type="InterPro" id="IPR015886">
    <property type="entry name" value="H2TH_FPG"/>
</dbReference>
<protein>
    <submittedName>
        <fullName evidence="11">Fpg/Nei family DNA glycosylase</fullName>
    </submittedName>
</protein>
<evidence type="ECO:0000256" key="6">
    <source>
        <dbReference type="ARBA" id="ARBA00023204"/>
    </source>
</evidence>
<dbReference type="GO" id="GO:0003684">
    <property type="term" value="F:damaged DNA binding"/>
    <property type="evidence" value="ECO:0007669"/>
    <property type="project" value="InterPro"/>
</dbReference>
<keyword evidence="4" id="KW-0378">Hydrolase</keyword>
<keyword evidence="3" id="KW-0227">DNA damage</keyword>
<organism evidence="11 12">
    <name type="scientific">Mucilaginibacter ginkgonis</name>
    <dbReference type="NCBI Taxonomy" id="2682091"/>
    <lineage>
        <taxon>Bacteria</taxon>
        <taxon>Pseudomonadati</taxon>
        <taxon>Bacteroidota</taxon>
        <taxon>Sphingobacteriia</taxon>
        <taxon>Sphingobacteriales</taxon>
        <taxon>Sphingobacteriaceae</taxon>
        <taxon>Mucilaginibacter</taxon>
    </lineage>
</organism>
<dbReference type="GO" id="GO:0016829">
    <property type="term" value="F:lyase activity"/>
    <property type="evidence" value="ECO:0007669"/>
    <property type="project" value="UniProtKB-KW"/>
</dbReference>
<dbReference type="Gene3D" id="1.10.8.50">
    <property type="match status" value="1"/>
</dbReference>
<dbReference type="GO" id="GO:0034039">
    <property type="term" value="F:8-oxo-7,8-dihydroguanine DNA N-glycosylase activity"/>
    <property type="evidence" value="ECO:0007669"/>
    <property type="project" value="TreeGrafter"/>
</dbReference>
<keyword evidence="5" id="KW-0238">DNA-binding</keyword>
<dbReference type="InterPro" id="IPR010979">
    <property type="entry name" value="Ribosomal_uS13-like_H2TH"/>
</dbReference>
<evidence type="ECO:0000256" key="2">
    <source>
        <dbReference type="ARBA" id="ARBA00009409"/>
    </source>
</evidence>
<dbReference type="GO" id="GO:0006284">
    <property type="term" value="P:base-excision repair"/>
    <property type="evidence" value="ECO:0007669"/>
    <property type="project" value="InterPro"/>
</dbReference>
<dbReference type="AlphaFoldDB" id="A0A6I4HZ40"/>
<reference evidence="11 12" key="1">
    <citation type="submission" date="2020-12" db="EMBL/GenBank/DDBJ databases">
        <title>HMF7856_wgs.fasta genome submission.</title>
        <authorList>
            <person name="Kang H."/>
            <person name="Kim H."/>
            <person name="Joh K."/>
        </authorList>
    </citation>
    <scope>NUCLEOTIDE SEQUENCE [LARGE SCALE GENOMIC DNA]</scope>
    <source>
        <strain evidence="11 12">HMF7856</strain>
    </source>
</reference>
<dbReference type="PROSITE" id="PS51068">
    <property type="entry name" value="FPG_CAT"/>
    <property type="match status" value="1"/>
</dbReference>